<reference evidence="6" key="1">
    <citation type="submission" date="2022-10" db="EMBL/GenBank/DDBJ databases">
        <authorList>
            <person name="Hyden B.L."/>
            <person name="Feng K."/>
            <person name="Yates T."/>
            <person name="Jawdy S."/>
            <person name="Smart L.B."/>
            <person name="Muchero W."/>
        </authorList>
    </citation>
    <scope>NUCLEOTIDE SEQUENCE</scope>
    <source>
        <tissue evidence="6">Shoot tip</tissue>
    </source>
</reference>
<evidence type="ECO:0000256" key="4">
    <source>
        <dbReference type="ARBA" id="ARBA00022989"/>
    </source>
</evidence>
<sequence length="141" mass="16406">MFNFSYRQVNQKLVDAGKSMWRTLKFPDVWRPCVYMYLSIALSIDIHEGLFYWYTDSKGGPSFSEETVGFIFLDWCDRVSLWSITLSKCSEGSPISRRTFLGSIAIWFVWNARFDSGATFELETRHCQIISSLSLTRVSLR</sequence>
<dbReference type="Proteomes" id="UP001141253">
    <property type="component" value="Chromosome 18"/>
</dbReference>
<evidence type="ECO:0000256" key="2">
    <source>
        <dbReference type="ARBA" id="ARBA00022448"/>
    </source>
</evidence>
<protein>
    <submittedName>
        <fullName evidence="6">Uncharacterized protein</fullName>
    </submittedName>
</protein>
<evidence type="ECO:0000313" key="6">
    <source>
        <dbReference type="EMBL" id="KAJ6354765.1"/>
    </source>
</evidence>
<keyword evidence="5" id="KW-0472">Membrane</keyword>
<keyword evidence="3" id="KW-0812">Transmembrane</keyword>
<evidence type="ECO:0000256" key="3">
    <source>
        <dbReference type="ARBA" id="ARBA00022692"/>
    </source>
</evidence>
<evidence type="ECO:0000256" key="5">
    <source>
        <dbReference type="ARBA" id="ARBA00023136"/>
    </source>
</evidence>
<proteinExistence type="predicted"/>
<organism evidence="6 7">
    <name type="scientific">Salix suchowensis</name>
    <dbReference type="NCBI Taxonomy" id="1278906"/>
    <lineage>
        <taxon>Eukaryota</taxon>
        <taxon>Viridiplantae</taxon>
        <taxon>Streptophyta</taxon>
        <taxon>Embryophyta</taxon>
        <taxon>Tracheophyta</taxon>
        <taxon>Spermatophyta</taxon>
        <taxon>Magnoliopsida</taxon>
        <taxon>eudicotyledons</taxon>
        <taxon>Gunneridae</taxon>
        <taxon>Pentapetalae</taxon>
        <taxon>rosids</taxon>
        <taxon>fabids</taxon>
        <taxon>Malpighiales</taxon>
        <taxon>Salicaceae</taxon>
        <taxon>Saliceae</taxon>
        <taxon>Salix</taxon>
    </lineage>
</organism>
<gene>
    <name evidence="6" type="ORF">OIU77_005380</name>
</gene>
<keyword evidence="4" id="KW-1133">Transmembrane helix</keyword>
<comment type="caution">
    <text evidence="6">The sequence shown here is derived from an EMBL/GenBank/DDBJ whole genome shotgun (WGS) entry which is preliminary data.</text>
</comment>
<keyword evidence="2" id="KW-0813">Transport</keyword>
<dbReference type="InterPro" id="IPR039309">
    <property type="entry name" value="BT1"/>
</dbReference>
<evidence type="ECO:0000256" key="1">
    <source>
        <dbReference type="ARBA" id="ARBA00004141"/>
    </source>
</evidence>
<accession>A0ABQ9AQD5</accession>
<dbReference type="EMBL" id="JAPFFI010000017">
    <property type="protein sequence ID" value="KAJ6354765.1"/>
    <property type="molecule type" value="Genomic_DNA"/>
</dbReference>
<comment type="subcellular location">
    <subcellularLocation>
        <location evidence="1">Membrane</location>
        <topology evidence="1">Multi-pass membrane protein</topology>
    </subcellularLocation>
</comment>
<evidence type="ECO:0000313" key="7">
    <source>
        <dbReference type="Proteomes" id="UP001141253"/>
    </source>
</evidence>
<keyword evidence="7" id="KW-1185">Reference proteome</keyword>
<dbReference type="Pfam" id="PF03092">
    <property type="entry name" value="BT1"/>
    <property type="match status" value="1"/>
</dbReference>
<reference evidence="6" key="2">
    <citation type="journal article" date="2023" name="Int. J. Mol. Sci.">
        <title>De Novo Assembly and Annotation of 11 Diverse Shrub Willow (Salix) Genomes Reveals Novel Gene Organization in Sex-Linked Regions.</title>
        <authorList>
            <person name="Hyden B."/>
            <person name="Feng K."/>
            <person name="Yates T.B."/>
            <person name="Jawdy S."/>
            <person name="Cereghino C."/>
            <person name="Smart L.B."/>
            <person name="Muchero W."/>
        </authorList>
    </citation>
    <scope>NUCLEOTIDE SEQUENCE</scope>
    <source>
        <tissue evidence="6">Shoot tip</tissue>
    </source>
</reference>
<name>A0ABQ9AQD5_9ROSI</name>